<organism evidence="2 3">
    <name type="scientific">Cryptosporangium phraense</name>
    <dbReference type="NCBI Taxonomy" id="2593070"/>
    <lineage>
        <taxon>Bacteria</taxon>
        <taxon>Bacillati</taxon>
        <taxon>Actinomycetota</taxon>
        <taxon>Actinomycetes</taxon>
        <taxon>Cryptosporangiales</taxon>
        <taxon>Cryptosporangiaceae</taxon>
        <taxon>Cryptosporangium</taxon>
    </lineage>
</organism>
<dbReference type="PANTHER" id="PTHR21310:SF40">
    <property type="entry name" value="AMINOGLYCOSIDE PHOSPHOTRANSFERASE DOMAIN-CONTAINING PROTEIN-RELATED"/>
    <property type="match status" value="1"/>
</dbReference>
<dbReference type="OrthoDB" id="9797603at2"/>
<dbReference type="Pfam" id="PF01636">
    <property type="entry name" value="APH"/>
    <property type="match status" value="2"/>
</dbReference>
<evidence type="ECO:0000313" key="3">
    <source>
        <dbReference type="Proteomes" id="UP000317982"/>
    </source>
</evidence>
<comment type="caution">
    <text evidence="2">The sequence shown here is derived from an EMBL/GenBank/DDBJ whole genome shotgun (WGS) entry which is preliminary data.</text>
</comment>
<keyword evidence="2" id="KW-0808">Transferase</keyword>
<dbReference type="Proteomes" id="UP000317982">
    <property type="component" value="Unassembled WGS sequence"/>
</dbReference>
<dbReference type="Gene3D" id="3.90.1200.10">
    <property type="match status" value="1"/>
</dbReference>
<dbReference type="InParanoid" id="A0A545AZN2"/>
<name>A0A545AZN2_9ACTN</name>
<dbReference type="RefSeq" id="WP_142703472.1">
    <property type="nucleotide sequence ID" value="NZ_VIRS01000003.1"/>
</dbReference>
<protein>
    <submittedName>
        <fullName evidence="2">Phosphotransferase</fullName>
    </submittedName>
</protein>
<evidence type="ECO:0000259" key="1">
    <source>
        <dbReference type="Pfam" id="PF01636"/>
    </source>
</evidence>
<dbReference type="SUPFAM" id="SSF56112">
    <property type="entry name" value="Protein kinase-like (PK-like)"/>
    <property type="match status" value="1"/>
</dbReference>
<proteinExistence type="predicted"/>
<feature type="domain" description="Aminoglycoside phosphotransferase" evidence="1">
    <location>
        <begin position="7"/>
        <end position="55"/>
    </location>
</feature>
<gene>
    <name evidence="2" type="ORF">FL583_06155</name>
</gene>
<dbReference type="EMBL" id="VIRS01000003">
    <property type="protein sequence ID" value="TQS46065.1"/>
    <property type="molecule type" value="Genomic_DNA"/>
</dbReference>
<dbReference type="InterPro" id="IPR002575">
    <property type="entry name" value="Aminoglycoside_PTrfase"/>
</dbReference>
<dbReference type="GO" id="GO:0016740">
    <property type="term" value="F:transferase activity"/>
    <property type="evidence" value="ECO:0007669"/>
    <property type="project" value="UniProtKB-KW"/>
</dbReference>
<reference evidence="2 3" key="1">
    <citation type="submission" date="2019-07" db="EMBL/GenBank/DDBJ databases">
        <title>Cryptosporangium phraense sp. nov., isolated from plant litter.</title>
        <authorList>
            <person name="Suriyachadkun C."/>
        </authorList>
    </citation>
    <scope>NUCLEOTIDE SEQUENCE [LARGE SCALE GENOMIC DNA]</scope>
    <source>
        <strain evidence="2 3">A-T 5661</strain>
    </source>
</reference>
<feature type="domain" description="Aminoglycoside phosphotransferase" evidence="1">
    <location>
        <begin position="73"/>
        <end position="144"/>
    </location>
</feature>
<keyword evidence="3" id="KW-1185">Reference proteome</keyword>
<accession>A0A545AZN2</accession>
<dbReference type="AlphaFoldDB" id="A0A545AZN2"/>
<evidence type="ECO:0000313" key="2">
    <source>
        <dbReference type="EMBL" id="TQS46065.1"/>
    </source>
</evidence>
<dbReference type="InterPro" id="IPR051678">
    <property type="entry name" value="AGP_Transferase"/>
</dbReference>
<dbReference type="PANTHER" id="PTHR21310">
    <property type="entry name" value="AMINOGLYCOSIDE PHOSPHOTRANSFERASE-RELATED-RELATED"/>
    <property type="match status" value="1"/>
</dbReference>
<dbReference type="InterPro" id="IPR011009">
    <property type="entry name" value="Kinase-like_dom_sf"/>
</dbReference>
<sequence>MTERPILASGRDADVYALDDRRVLRRYRRGGDVAAEAALMRSLHAAGFPVPEVFAAAGPDLILRRVDGPTMFRATAEGTLAPDAAAQVLADLHERLHALPLGVVHLDLHPENVLLGADGPVLIDWRNARTGPPDLDTALTAVILAQVAIEPGHPLAGAAAATLTAFLRCAPGALLAGLDDALARRHDDRGITPAERARLPEAAALIRGRA</sequence>